<dbReference type="FunFam" id="1.10.8.270:FF:000026">
    <property type="entry name" value="TBC (Tre-2/Bub2/Cdc16) domain family"/>
    <property type="match status" value="1"/>
</dbReference>
<dbReference type="GO" id="GO:0005096">
    <property type="term" value="F:GTPase activator activity"/>
    <property type="evidence" value="ECO:0007669"/>
    <property type="project" value="TreeGrafter"/>
</dbReference>
<feature type="domain" description="Rab-GAP TBC" evidence="2">
    <location>
        <begin position="155"/>
        <end position="346"/>
    </location>
</feature>
<evidence type="ECO:0000313" key="4">
    <source>
        <dbReference type="Proteomes" id="UP000192257"/>
    </source>
</evidence>
<dbReference type="Pfam" id="PF00566">
    <property type="entry name" value="RabGAP-TBC"/>
    <property type="match status" value="1"/>
</dbReference>
<reference evidence="3 4" key="1">
    <citation type="submission" date="2017-03" db="EMBL/GenBank/DDBJ databases">
        <title>An alternative strategy for trypanosome survival in the mammalian bloodstream revealed through genome and transcriptome analysis of the ubiquitous bovine parasite Trypanosoma (Megatrypanum) theileri.</title>
        <authorList>
            <person name="Kelly S."/>
            <person name="Ivens A."/>
            <person name="Mott A."/>
            <person name="O'Neill E."/>
            <person name="Emms D."/>
            <person name="Macleod O."/>
            <person name="Voorheis P."/>
            <person name="Matthews J."/>
            <person name="Matthews K."/>
            <person name="Carrington M."/>
        </authorList>
    </citation>
    <scope>NUCLEOTIDE SEQUENCE [LARGE SCALE GENOMIC DNA]</scope>
    <source>
        <strain evidence="3">Edinburgh</strain>
    </source>
</reference>
<feature type="compositionally biased region" description="Basic and acidic residues" evidence="1">
    <location>
        <begin position="422"/>
        <end position="435"/>
    </location>
</feature>
<dbReference type="InterPro" id="IPR035969">
    <property type="entry name" value="Rab-GAP_TBC_sf"/>
</dbReference>
<feature type="region of interest" description="Disordered" evidence="1">
    <location>
        <begin position="17"/>
        <end position="41"/>
    </location>
</feature>
<dbReference type="OrthoDB" id="244942at2759"/>
<keyword evidence="4" id="KW-1185">Reference proteome</keyword>
<dbReference type="Proteomes" id="UP000192257">
    <property type="component" value="Unassembled WGS sequence"/>
</dbReference>
<dbReference type="AlphaFoldDB" id="A0A1X0P1D7"/>
<name>A0A1X0P1D7_9TRYP</name>
<evidence type="ECO:0000259" key="2">
    <source>
        <dbReference type="PROSITE" id="PS50086"/>
    </source>
</evidence>
<feature type="compositionally biased region" description="Basic and acidic residues" evidence="1">
    <location>
        <begin position="532"/>
        <end position="543"/>
    </location>
</feature>
<comment type="caution">
    <text evidence="3">The sequence shown here is derived from an EMBL/GenBank/DDBJ whole genome shotgun (WGS) entry which is preliminary data.</text>
</comment>
<dbReference type="GeneID" id="39984289"/>
<evidence type="ECO:0000256" key="1">
    <source>
        <dbReference type="SAM" id="MobiDB-lite"/>
    </source>
</evidence>
<sequence length="560" mass="64241">MLPQPNRVAWEENDIMHEEEERSITDVPSLSTSVSSDTLLGEPQPAVSSIALPQPSETTMDEHNISTLSTNIFREFQLLPEKYSPEHWGSVERMGFPLNGNIEQQEAERSAMPLVQAAIQRCEKRWLSYSKGVPLLSNATRKSMDSMRHMLCRYGAPSQMRGVIWLTLSGMAVKMEENLGFCRALLRRHGYMHGEYADAIEKDLYRTFPSHPYFSEGEVGMCKVRNVLHALCWRNPLLNYCQSFNYFAAFLLLVLDDEESTFWLMCHLLENLLPNDWYSESLIGTKVDQYVLEILLQERLPQLARHFSQLHFEVGTLVSAWIMVLFVNVFPVLTVIRVWDCLFAEHTHPAEHSCVPLAITMAVLKLHQSELLRCDDVGDVIMCLNNSAKRLFDAEKLIRTMMEISLEPSTVQRMRQRVRPAVVEEQRRREQRLEALRNSSARSQEEETATQPPTTPTPVESSRRRLSTLPMEPFQGEYTDFFAGTGFAEEIAVNAWRRVVEANRILEDAHGQKELKECSHNSAYDKGSSRWKIREESSGREMESICSRDTSDTKEGSKVN</sequence>
<dbReference type="InterPro" id="IPR050302">
    <property type="entry name" value="Rab_GAP_TBC_domain"/>
</dbReference>
<dbReference type="SMART" id="SM00164">
    <property type="entry name" value="TBC"/>
    <property type="match status" value="1"/>
</dbReference>
<dbReference type="GO" id="GO:0031267">
    <property type="term" value="F:small GTPase binding"/>
    <property type="evidence" value="ECO:0007669"/>
    <property type="project" value="TreeGrafter"/>
</dbReference>
<proteinExistence type="predicted"/>
<feature type="region of interest" description="Disordered" evidence="1">
    <location>
        <begin position="415"/>
        <end position="465"/>
    </location>
</feature>
<dbReference type="PROSITE" id="PS50086">
    <property type="entry name" value="TBC_RABGAP"/>
    <property type="match status" value="1"/>
</dbReference>
<dbReference type="PANTHER" id="PTHR47219">
    <property type="entry name" value="RAB GTPASE-ACTIVATING PROTEIN 1-LIKE"/>
    <property type="match status" value="1"/>
</dbReference>
<protein>
    <submittedName>
        <fullName evidence="3">Putative GTPase activator protein</fullName>
    </submittedName>
</protein>
<gene>
    <name evidence="3" type="ORF">TM35_000092700</name>
</gene>
<dbReference type="Gene3D" id="1.10.472.80">
    <property type="entry name" value="Ypt/Rab-GAP domain of gyp1p, domain 3"/>
    <property type="match status" value="1"/>
</dbReference>
<dbReference type="Gene3D" id="1.10.8.270">
    <property type="entry name" value="putative rabgap domain of human tbc1 domain family member 14 like domains"/>
    <property type="match status" value="1"/>
</dbReference>
<feature type="compositionally biased region" description="Basic and acidic residues" evidence="1">
    <location>
        <begin position="549"/>
        <end position="560"/>
    </location>
</feature>
<dbReference type="RefSeq" id="XP_028884286.1">
    <property type="nucleotide sequence ID" value="XM_029024509.1"/>
</dbReference>
<organism evidence="3 4">
    <name type="scientific">Trypanosoma theileri</name>
    <dbReference type="NCBI Taxonomy" id="67003"/>
    <lineage>
        <taxon>Eukaryota</taxon>
        <taxon>Discoba</taxon>
        <taxon>Euglenozoa</taxon>
        <taxon>Kinetoplastea</taxon>
        <taxon>Metakinetoplastina</taxon>
        <taxon>Trypanosomatida</taxon>
        <taxon>Trypanosomatidae</taxon>
        <taxon>Trypanosoma</taxon>
    </lineage>
</organism>
<evidence type="ECO:0000313" key="3">
    <source>
        <dbReference type="EMBL" id="ORC90220.1"/>
    </source>
</evidence>
<feature type="compositionally biased region" description="Low complexity" evidence="1">
    <location>
        <begin position="25"/>
        <end position="40"/>
    </location>
</feature>
<feature type="region of interest" description="Disordered" evidence="1">
    <location>
        <begin position="516"/>
        <end position="560"/>
    </location>
</feature>
<accession>A0A1X0P1D7</accession>
<dbReference type="SUPFAM" id="SSF47923">
    <property type="entry name" value="Ypt/Rab-GAP domain of gyp1p"/>
    <property type="match status" value="2"/>
</dbReference>
<dbReference type="InterPro" id="IPR000195">
    <property type="entry name" value="Rab-GAP-TBC_dom"/>
</dbReference>
<dbReference type="VEuPathDB" id="TriTrypDB:TM35_000092700"/>
<feature type="compositionally biased region" description="Low complexity" evidence="1">
    <location>
        <begin position="449"/>
        <end position="460"/>
    </location>
</feature>
<dbReference type="PANTHER" id="PTHR47219:SF20">
    <property type="entry name" value="TBC1 DOMAIN FAMILY MEMBER 2B"/>
    <property type="match status" value="1"/>
</dbReference>
<dbReference type="EMBL" id="NBCO01000009">
    <property type="protein sequence ID" value="ORC90220.1"/>
    <property type="molecule type" value="Genomic_DNA"/>
</dbReference>
<dbReference type="STRING" id="67003.A0A1X0P1D7"/>